<gene>
    <name evidence="4" type="ORF">Cenrod_2380</name>
</gene>
<dbReference type="CDD" id="cd18793">
    <property type="entry name" value="SF2_C_SNF"/>
    <property type="match status" value="1"/>
</dbReference>
<keyword evidence="4" id="KW-0547">Nucleotide-binding</keyword>
<dbReference type="AlphaFoldDB" id="U5NE75"/>
<keyword evidence="5" id="KW-1185">Reference proteome</keyword>
<evidence type="ECO:0000313" key="5">
    <source>
        <dbReference type="Proteomes" id="UP000017184"/>
    </source>
</evidence>
<evidence type="ECO:0000313" key="4">
    <source>
        <dbReference type="EMBL" id="AGX88439.1"/>
    </source>
</evidence>
<dbReference type="RefSeq" id="WP_022776130.1">
    <property type="nucleotide sequence ID" value="NC_022576.1"/>
</dbReference>
<dbReference type="PANTHER" id="PTHR10799">
    <property type="entry name" value="SNF2/RAD54 HELICASE FAMILY"/>
    <property type="match status" value="1"/>
</dbReference>
<dbReference type="PATRIC" id="fig|946483.4.peg.2402"/>
<dbReference type="GO" id="GO:0016787">
    <property type="term" value="F:hydrolase activity"/>
    <property type="evidence" value="ECO:0007669"/>
    <property type="project" value="UniProtKB-KW"/>
</dbReference>
<dbReference type="EMBL" id="CP004885">
    <property type="protein sequence ID" value="AGX88439.1"/>
    <property type="molecule type" value="Genomic_DNA"/>
</dbReference>
<dbReference type="GO" id="GO:0005524">
    <property type="term" value="F:ATP binding"/>
    <property type="evidence" value="ECO:0007669"/>
    <property type="project" value="InterPro"/>
</dbReference>
<dbReference type="HOGENOM" id="CLU_000315_21_0_4"/>
<dbReference type="InterPro" id="IPR014001">
    <property type="entry name" value="Helicase_ATP-bd"/>
</dbReference>
<feature type="domain" description="Helicase C-terminal" evidence="3">
    <location>
        <begin position="998"/>
        <end position="1153"/>
    </location>
</feature>
<sequence length="1168" mass="130661">MLPHPTTTTPWLNLRSLEKSCRLGVFHLANDFYLKQYVTDVSVEQLGEDWLIKGELRGPEKHQLFHPTVNLIRGGEGTVIHWIGTCGCRKHYCAHAAALLLKVAYRGTAWVMQQLGTASVSATVSPAEAAAKAHAAKLEAERERTRLQLTQWLHTQELFTPVSTPRSTSASAPAASRSANQLLYLLGWELAKNDIPKLYLDVVQCRRKVSSDGWTKVKRVGVHLVSGVGTDLLCTEEDRDIMRMLQTLPSKKAPTAYTHYYYSGYSPYDTHTSAIIEGRWGMQALQMALQTGRIYTQDTQGQPVLPVTWGEPQPVRWAWRNDPSDSFEGGLWTLYPEHDHPGELFVPTQPPLYCQPTLGVCGPLDLQGMEVSRFAALLQAPPIPTETLQAPPLELMRLLGTLPLPPAIPRPPTVAGVQPRALLHLQRVPAMDTPYKGLAQATLTFDYAGHRGWWTGQGSSVMVEGPEGSVLLYRETQAEVESIDKLLALGFTALSSASHNVFVVAPPASQSVWPGWADSDYAALREAGFDIEVGEELRDWVRHADTLHVALAPEGDDERTSSWFDLSLGVEVDGVRHNILPWVPHLLAEAAKNPRDPESGLPTLPPYLYLTTTEQMQFLRIPTQDIRPWIGALLDLFGEHGHDFSHESLRLSRYAALRTTAALGVGAVWEGANHLQDMVQQLRGCSTLPSMDMPANVVAELRPYQRLGVDWLQFLREHGLAGILADDMGLGKTLQALVHIQIEKNAGRLEHPALIIAPVSLMGNWRRECERFCPELRPIVMHGKDRHELAECMTDHDVVIAPYSLLHRDRDRWLQARWHLVILDEAQNIKNANTHAAQVASELPATHRVCLSGTPMENHLGEIWSLFHFLMPGFLGSHKRFTELFRNPIEKQGDTATMRQLRARVTPFILRRTKDIVASELPPKVETISRIELSGKQADLYETIRLGMEKIVREALQNKGLAQSQITILDALLKLRQVCCHPQLLQLEAARKIHQSAKLEYLMDTLPEMLAEGRRVLLFSQFTSMLSLIEVELAQRNLRWAKLTGQTRKRDEVIAQFTDGEVPLFLISLKAGGVGLNLPQADTVIHYDPWWNPAVENQATDRAHRIGQTQSVWVLKLVAQGTIEERILALQERKAALAQGMYSDAQERKQPLFTEGDLAELLRPLSAA</sequence>
<dbReference type="SMART" id="SM00487">
    <property type="entry name" value="DEXDc"/>
    <property type="match status" value="1"/>
</dbReference>
<organism evidence="4 5">
    <name type="scientific">Candidatus Symbiobacter mobilis CR</name>
    <dbReference type="NCBI Taxonomy" id="946483"/>
    <lineage>
        <taxon>Bacteria</taxon>
        <taxon>Pseudomonadati</taxon>
        <taxon>Pseudomonadota</taxon>
        <taxon>Betaproteobacteria</taxon>
        <taxon>Burkholderiales</taxon>
        <taxon>Comamonadaceae</taxon>
    </lineage>
</organism>
<dbReference type="STRING" id="946483.Cenrod_2380"/>
<dbReference type="Pfam" id="PF00271">
    <property type="entry name" value="Helicase_C"/>
    <property type="match status" value="1"/>
</dbReference>
<keyword evidence="1" id="KW-0378">Hydrolase</keyword>
<keyword evidence="4" id="KW-0347">Helicase</keyword>
<dbReference type="eggNOG" id="COG0553">
    <property type="taxonomic scope" value="Bacteria"/>
</dbReference>
<dbReference type="InterPro" id="IPR000330">
    <property type="entry name" value="SNF2_N"/>
</dbReference>
<dbReference type="Gene3D" id="3.40.50.300">
    <property type="entry name" value="P-loop containing nucleotide triphosphate hydrolases"/>
    <property type="match status" value="1"/>
</dbReference>
<dbReference type="Proteomes" id="UP000017184">
    <property type="component" value="Chromosome"/>
</dbReference>
<proteinExistence type="predicted"/>
<dbReference type="InterPro" id="IPR001650">
    <property type="entry name" value="Helicase_C-like"/>
</dbReference>
<evidence type="ECO:0000259" key="2">
    <source>
        <dbReference type="PROSITE" id="PS51192"/>
    </source>
</evidence>
<evidence type="ECO:0000256" key="1">
    <source>
        <dbReference type="ARBA" id="ARBA00022801"/>
    </source>
</evidence>
<reference evidence="4 5" key="1">
    <citation type="journal article" date="2013" name="Genome Biol.">
        <title>Genomic analysis reveals key aspects of prokaryotic symbiosis in the phototrophic consortium "Chlorochromatium aggregatum".</title>
        <authorList>
            <person name="Liu Z."/>
            <person name="Muller J."/>
            <person name="Li T."/>
            <person name="Alvey R.M."/>
            <person name="Vogl K."/>
            <person name="Frigaard N.U."/>
            <person name="Rockwell N.C."/>
            <person name="Boyd E.S."/>
            <person name="Tomsho L.P."/>
            <person name="Schuster S.C."/>
            <person name="Henke P."/>
            <person name="Rohde M."/>
            <person name="Overmann J."/>
            <person name="Bryant D.A."/>
        </authorList>
    </citation>
    <scope>NUCLEOTIDE SEQUENCE [LARGE SCALE GENOMIC DNA]</scope>
    <source>
        <strain evidence="4">CR</strain>
    </source>
</reference>
<keyword evidence="4" id="KW-0067">ATP-binding</keyword>
<dbReference type="InterPro" id="IPR049730">
    <property type="entry name" value="SNF2/RAD54-like_C"/>
</dbReference>
<protein>
    <submittedName>
        <fullName evidence="4">DNA/RNA SNF2 family helicase</fullName>
    </submittedName>
</protein>
<name>U5NE75_9BURK</name>
<dbReference type="GO" id="GO:0004386">
    <property type="term" value="F:helicase activity"/>
    <property type="evidence" value="ECO:0007669"/>
    <property type="project" value="UniProtKB-KW"/>
</dbReference>
<dbReference type="PROSITE" id="PS51194">
    <property type="entry name" value="HELICASE_CTER"/>
    <property type="match status" value="1"/>
</dbReference>
<dbReference type="InterPro" id="IPR038718">
    <property type="entry name" value="SNF2-like_sf"/>
</dbReference>
<dbReference type="CDD" id="cd18012">
    <property type="entry name" value="DEXQc_arch_SWI2_SNF2"/>
    <property type="match status" value="1"/>
</dbReference>
<dbReference type="PROSITE" id="PS51192">
    <property type="entry name" value="HELICASE_ATP_BIND_1"/>
    <property type="match status" value="1"/>
</dbReference>
<dbReference type="InterPro" id="IPR027417">
    <property type="entry name" value="P-loop_NTPase"/>
</dbReference>
<dbReference type="Pfam" id="PF00176">
    <property type="entry name" value="SNF2-rel_dom"/>
    <property type="match status" value="1"/>
</dbReference>
<evidence type="ECO:0000259" key="3">
    <source>
        <dbReference type="PROSITE" id="PS51194"/>
    </source>
</evidence>
<accession>U5NE75</accession>
<feature type="domain" description="Helicase ATP-binding" evidence="2">
    <location>
        <begin position="713"/>
        <end position="873"/>
    </location>
</feature>
<dbReference type="SMART" id="SM00490">
    <property type="entry name" value="HELICc"/>
    <property type="match status" value="1"/>
</dbReference>
<dbReference type="Gene3D" id="3.40.50.10810">
    <property type="entry name" value="Tandem AAA-ATPase domain"/>
    <property type="match status" value="1"/>
</dbReference>
<dbReference type="SUPFAM" id="SSF52540">
    <property type="entry name" value="P-loop containing nucleoside triphosphate hydrolases"/>
    <property type="match status" value="2"/>
</dbReference>
<dbReference type="KEGG" id="cbx:Cenrod_2380"/>